<feature type="compositionally biased region" description="Polar residues" evidence="1">
    <location>
        <begin position="325"/>
        <end position="339"/>
    </location>
</feature>
<feature type="transmembrane region" description="Helical" evidence="2">
    <location>
        <begin position="267"/>
        <end position="286"/>
    </location>
</feature>
<evidence type="ECO:0000313" key="4">
    <source>
        <dbReference type="EMBL" id="SBT02865.1"/>
    </source>
</evidence>
<evidence type="ECO:0000256" key="2">
    <source>
        <dbReference type="SAM" id="Phobius"/>
    </source>
</evidence>
<protein>
    <submittedName>
        <fullName evidence="3">PIR Superfamily Protein</fullName>
    </submittedName>
</protein>
<organism evidence="3 6">
    <name type="scientific">Plasmodium ovale curtisi</name>
    <dbReference type="NCBI Taxonomy" id="864141"/>
    <lineage>
        <taxon>Eukaryota</taxon>
        <taxon>Sar</taxon>
        <taxon>Alveolata</taxon>
        <taxon>Apicomplexa</taxon>
        <taxon>Aconoidasida</taxon>
        <taxon>Haemosporida</taxon>
        <taxon>Plasmodiidae</taxon>
        <taxon>Plasmodium</taxon>
        <taxon>Plasmodium (Plasmodium)</taxon>
    </lineage>
</organism>
<dbReference type="EMBL" id="FLQU01001176">
    <property type="protein sequence ID" value="SBS91829.1"/>
    <property type="molecule type" value="Genomic_DNA"/>
</dbReference>
<proteinExistence type="predicted"/>
<reference evidence="5 6" key="1">
    <citation type="submission" date="2016-05" db="EMBL/GenBank/DDBJ databases">
        <authorList>
            <person name="Naeem Raeece"/>
        </authorList>
    </citation>
    <scope>NUCLEOTIDE SEQUENCE [LARGE SCALE GENOMIC DNA]</scope>
</reference>
<dbReference type="AlphaFoldDB" id="A0A1A8WJ23"/>
<reference evidence="3" key="2">
    <citation type="submission" date="2016-05" db="EMBL/GenBank/DDBJ databases">
        <authorList>
            <person name="Lavstsen T."/>
            <person name="Jespersen J.S."/>
        </authorList>
    </citation>
    <scope>NUCLEOTIDE SEQUENCE [LARGE SCALE GENOMIC DNA]</scope>
</reference>
<feature type="region of interest" description="Disordered" evidence="1">
    <location>
        <begin position="311"/>
        <end position="339"/>
    </location>
</feature>
<gene>
    <name evidence="4" type="ORF">POVCU1_081600</name>
    <name evidence="3" type="ORF">POVCU2_0070280</name>
</gene>
<evidence type="ECO:0000256" key="1">
    <source>
        <dbReference type="SAM" id="MobiDB-lite"/>
    </source>
</evidence>
<evidence type="ECO:0000313" key="3">
    <source>
        <dbReference type="EMBL" id="SBS91829.1"/>
    </source>
</evidence>
<sequence length="339" mass="39993">MESSEIDKLESSLGHLPAYKIYKTFELQNDGQSCNTYFPGLLELHVKDSKITEFCKNVASIVKYISGLSDVKNIQEHCIYFNFYIYSLIKKKFSSFSHEDKESIIYAIYDKWTNISKMLLKDKCSFKLEFRDNNDLNKWIDMKSIFDYIKNYNFININDFTTEEICKAYIKYTENIKTLYEKYKPQCSQSNGYYCYFYYISWKKVPNPNELIKKLKCNEIMSSSSHRNGHYTAFIENTGLPHDSHPEAKEKMEDTVTSTHRPFKTSMVIVSPIIGILLITSFFYKFSPLGLWLRRKLQRKIYIKHISDKEDTEESLEGTEDHSDINSNSIPYNISYQHI</sequence>
<dbReference type="Proteomes" id="UP000078546">
    <property type="component" value="Unassembled WGS sequence"/>
</dbReference>
<evidence type="ECO:0000313" key="6">
    <source>
        <dbReference type="Proteomes" id="UP000078560"/>
    </source>
</evidence>
<dbReference type="Proteomes" id="UP000078560">
    <property type="component" value="Unassembled WGS sequence"/>
</dbReference>
<name>A0A1A8WJ23_PLAOA</name>
<accession>A0A1A8WJ23</accession>
<dbReference type="InterPro" id="IPR008780">
    <property type="entry name" value="Plasmodium_Vir"/>
</dbReference>
<keyword evidence="2" id="KW-0472">Membrane</keyword>
<evidence type="ECO:0000313" key="5">
    <source>
        <dbReference type="Proteomes" id="UP000078546"/>
    </source>
</evidence>
<keyword evidence="2" id="KW-1133">Transmembrane helix</keyword>
<dbReference type="EMBL" id="FLQV01003817">
    <property type="protein sequence ID" value="SBT02865.1"/>
    <property type="molecule type" value="Genomic_DNA"/>
</dbReference>
<keyword evidence="2" id="KW-0812">Transmembrane</keyword>
<dbReference type="Pfam" id="PF05795">
    <property type="entry name" value="Plasmodium_Vir"/>
    <property type="match status" value="2"/>
</dbReference>